<comment type="caution">
    <text evidence="1">The sequence shown here is derived from an EMBL/GenBank/DDBJ whole genome shotgun (WGS) entry which is preliminary data.</text>
</comment>
<accession>A0ABV7A6I3</accession>
<proteinExistence type="predicted"/>
<dbReference type="Proteomes" id="UP001595387">
    <property type="component" value="Unassembled WGS sequence"/>
</dbReference>
<name>A0ABV7A6I3_9BACI</name>
<evidence type="ECO:0000313" key="2">
    <source>
        <dbReference type="Proteomes" id="UP001595387"/>
    </source>
</evidence>
<keyword evidence="2" id="KW-1185">Reference proteome</keyword>
<dbReference type="RefSeq" id="WP_390305670.1">
    <property type="nucleotide sequence ID" value="NZ_JBHRRZ010000015.1"/>
</dbReference>
<evidence type="ECO:0000313" key="1">
    <source>
        <dbReference type="EMBL" id="MFC2948553.1"/>
    </source>
</evidence>
<dbReference type="EMBL" id="JBHRRZ010000015">
    <property type="protein sequence ID" value="MFC2948553.1"/>
    <property type="molecule type" value="Genomic_DNA"/>
</dbReference>
<reference evidence="2" key="1">
    <citation type="journal article" date="2019" name="Int. J. Syst. Evol. Microbiol.">
        <title>The Global Catalogue of Microorganisms (GCM) 10K type strain sequencing project: providing services to taxonomists for standard genome sequencing and annotation.</title>
        <authorList>
            <consortium name="The Broad Institute Genomics Platform"/>
            <consortium name="The Broad Institute Genome Sequencing Center for Infectious Disease"/>
            <person name="Wu L."/>
            <person name="Ma J."/>
        </authorList>
    </citation>
    <scope>NUCLEOTIDE SEQUENCE [LARGE SCALE GENOMIC DNA]</scope>
    <source>
        <strain evidence="2">KCTC 13193</strain>
    </source>
</reference>
<protein>
    <submittedName>
        <fullName evidence="1">Uncharacterized protein</fullName>
    </submittedName>
</protein>
<sequence length="107" mass="11816">MPRVETRSKEFVSANILKATVGTNGPRGGDSGHRGRTYFKLKDEASSDLRVSVNGQYYEEVDSLEIILGGDTELETFIDSLEFAVKTLKEQSAENNGDITRDSVDIE</sequence>
<organism evidence="1 2">
    <name type="scientific">Virgibacillus sediminis</name>
    <dbReference type="NCBI Taxonomy" id="202260"/>
    <lineage>
        <taxon>Bacteria</taxon>
        <taxon>Bacillati</taxon>
        <taxon>Bacillota</taxon>
        <taxon>Bacilli</taxon>
        <taxon>Bacillales</taxon>
        <taxon>Bacillaceae</taxon>
        <taxon>Virgibacillus</taxon>
    </lineage>
</organism>
<gene>
    <name evidence="1" type="ORF">ACFODW_09395</name>
</gene>